<accession>A0A643CIS1</accession>
<gene>
    <name evidence="1" type="ORF">E2I00_015282</name>
</gene>
<proteinExistence type="predicted"/>
<dbReference type="EMBL" id="SGJD01001511">
    <property type="protein sequence ID" value="KAB0399645.1"/>
    <property type="molecule type" value="Genomic_DNA"/>
</dbReference>
<dbReference type="Proteomes" id="UP000437017">
    <property type="component" value="Unassembled WGS sequence"/>
</dbReference>
<dbReference type="GO" id="GO:0044877">
    <property type="term" value="F:protein-containing complex binding"/>
    <property type="evidence" value="ECO:0007669"/>
    <property type="project" value="TreeGrafter"/>
</dbReference>
<dbReference type="PANTHER" id="PTHR12126">
    <property type="entry name" value="NADH-UBIQUINONE OXIDOREDUCTASE 39 KDA SUBUNIT-RELATED"/>
    <property type="match status" value="1"/>
</dbReference>
<name>A0A643CIS1_BALPH</name>
<dbReference type="AlphaFoldDB" id="A0A643CIS1"/>
<organism evidence="1 2">
    <name type="scientific">Balaenoptera physalus</name>
    <name type="common">Fin whale</name>
    <name type="synonym">Balaena physalus</name>
    <dbReference type="NCBI Taxonomy" id="9770"/>
    <lineage>
        <taxon>Eukaryota</taxon>
        <taxon>Metazoa</taxon>
        <taxon>Chordata</taxon>
        <taxon>Craniata</taxon>
        <taxon>Vertebrata</taxon>
        <taxon>Euteleostomi</taxon>
        <taxon>Mammalia</taxon>
        <taxon>Eutheria</taxon>
        <taxon>Laurasiatheria</taxon>
        <taxon>Artiodactyla</taxon>
        <taxon>Whippomorpha</taxon>
        <taxon>Cetacea</taxon>
        <taxon>Mysticeti</taxon>
        <taxon>Balaenopteridae</taxon>
        <taxon>Balaenoptera</taxon>
    </lineage>
</organism>
<dbReference type="OrthoDB" id="275457at2759"/>
<sequence length="84" mass="9560">MVATVHPLVVRVLPMSRRMGSQVIVPYQGEPYDTTHLRPMGDLGQIILLEWKGRDKDSILSAVEHSNVVINLVGQEWETKNFDF</sequence>
<dbReference type="GO" id="GO:0005739">
    <property type="term" value="C:mitochondrion"/>
    <property type="evidence" value="ECO:0007669"/>
    <property type="project" value="TreeGrafter"/>
</dbReference>
<dbReference type="PANTHER" id="PTHR12126:SF11">
    <property type="entry name" value="NADH DEHYDROGENASE [UBIQUINONE] 1 ALPHA SUBCOMPLEX SUBUNIT 9, MITOCHONDRIAL"/>
    <property type="match status" value="1"/>
</dbReference>
<dbReference type="InterPro" id="IPR051207">
    <property type="entry name" value="ComplexI_NDUFA9_subunit"/>
</dbReference>
<evidence type="ECO:0000313" key="2">
    <source>
        <dbReference type="Proteomes" id="UP000437017"/>
    </source>
</evidence>
<keyword evidence="2" id="KW-1185">Reference proteome</keyword>
<comment type="caution">
    <text evidence="1">The sequence shown here is derived from an EMBL/GenBank/DDBJ whole genome shotgun (WGS) entry which is preliminary data.</text>
</comment>
<protein>
    <submittedName>
        <fullName evidence="1">Uncharacterized protein</fullName>
    </submittedName>
</protein>
<evidence type="ECO:0000313" key="1">
    <source>
        <dbReference type="EMBL" id="KAB0399645.1"/>
    </source>
</evidence>
<reference evidence="1 2" key="1">
    <citation type="journal article" date="2019" name="PLoS ONE">
        <title>Genomic analyses reveal an absence of contemporary introgressive admixture between fin whales and blue whales, despite known hybrids.</title>
        <authorList>
            <person name="Westbury M.V."/>
            <person name="Petersen B."/>
            <person name="Lorenzen E.D."/>
        </authorList>
    </citation>
    <scope>NUCLEOTIDE SEQUENCE [LARGE SCALE GENOMIC DNA]</scope>
    <source>
        <strain evidence="1">FinWhale-01</strain>
    </source>
</reference>